<evidence type="ECO:0000313" key="1">
    <source>
        <dbReference type="EMBL" id="DAD89558.1"/>
    </source>
</evidence>
<sequence>MTPNNLKDRSALKEYFKKGKVPTEEQFADLIDAVSNIAEDGQVVRTSTGWAFFPEQGDTLNIGLYPKSPVTRIEPPVWSVAVTPEKELLIKNEKDDTVIEITQDKTVTVHGNLKIEGCEKPSLPEDYISIPADKKWHALPLEISREGFGCRVYRIYASFRERGTGLCRLTRLTALWLNFLEQRIESPQKHWWGWSEGVRFRWYEENDTPCLQMRSKKRLPGGEVHCRIVEMYKG</sequence>
<name>A0A8S5N4M7_9CAUD</name>
<reference evidence="1" key="1">
    <citation type="journal article" date="2021" name="Proc. Natl. Acad. Sci. U.S.A.">
        <title>A Catalog of Tens of Thousands of Viruses from Human Metagenomes Reveals Hidden Associations with Chronic Diseases.</title>
        <authorList>
            <person name="Tisza M.J."/>
            <person name="Buck C.B."/>
        </authorList>
    </citation>
    <scope>NUCLEOTIDE SEQUENCE</scope>
    <source>
        <strain evidence="1">CtU4n16</strain>
    </source>
</reference>
<accession>A0A8S5N4M7</accession>
<proteinExistence type="predicted"/>
<dbReference type="EMBL" id="BK015063">
    <property type="protein sequence ID" value="DAD89558.1"/>
    <property type="molecule type" value="Genomic_DNA"/>
</dbReference>
<organism evidence="1">
    <name type="scientific">Myoviridae sp. ctU4n16</name>
    <dbReference type="NCBI Taxonomy" id="2826658"/>
    <lineage>
        <taxon>Viruses</taxon>
        <taxon>Duplodnaviria</taxon>
        <taxon>Heunggongvirae</taxon>
        <taxon>Uroviricota</taxon>
        <taxon>Caudoviricetes</taxon>
    </lineage>
</organism>
<protein>
    <submittedName>
        <fullName evidence="1">Uncharacterized protein</fullName>
    </submittedName>
</protein>